<dbReference type="GO" id="GO:0000139">
    <property type="term" value="C:Golgi membrane"/>
    <property type="evidence" value="ECO:0007669"/>
    <property type="project" value="UniProtKB-SubCell"/>
</dbReference>
<keyword evidence="4" id="KW-0808">Transferase</keyword>
<dbReference type="EMBL" id="HBNR01064047">
    <property type="protein sequence ID" value="CAE4634937.1"/>
    <property type="molecule type" value="Transcribed_RNA"/>
</dbReference>
<feature type="compositionally biased region" description="Gly residues" evidence="11">
    <location>
        <begin position="405"/>
        <end position="417"/>
    </location>
</feature>
<keyword evidence="3" id="KW-0328">Glycosyltransferase</keyword>
<evidence type="ECO:0000256" key="3">
    <source>
        <dbReference type="ARBA" id="ARBA00022676"/>
    </source>
</evidence>
<evidence type="ECO:0000256" key="4">
    <source>
        <dbReference type="ARBA" id="ARBA00022679"/>
    </source>
</evidence>
<dbReference type="GO" id="GO:0003828">
    <property type="term" value="F:alpha-N-acetylneuraminate alpha-2,8-sialyltransferase activity"/>
    <property type="evidence" value="ECO:0007669"/>
    <property type="project" value="TreeGrafter"/>
</dbReference>
<evidence type="ECO:0000256" key="11">
    <source>
        <dbReference type="SAM" id="MobiDB-lite"/>
    </source>
</evidence>
<dbReference type="GO" id="GO:0009311">
    <property type="term" value="P:oligosaccharide metabolic process"/>
    <property type="evidence" value="ECO:0007669"/>
    <property type="project" value="TreeGrafter"/>
</dbReference>
<dbReference type="Gene3D" id="3.90.1480.20">
    <property type="entry name" value="Glycosyl transferase family 29"/>
    <property type="match status" value="1"/>
</dbReference>
<keyword evidence="7" id="KW-1133">Transmembrane helix</keyword>
<evidence type="ECO:0000256" key="1">
    <source>
        <dbReference type="ARBA" id="ARBA00004323"/>
    </source>
</evidence>
<dbReference type="AlphaFoldDB" id="A0A7S4W9B1"/>
<comment type="similarity">
    <text evidence="2">Belongs to the glycosyltransferase 29 family.</text>
</comment>
<comment type="subcellular location">
    <subcellularLocation>
        <location evidence="1">Golgi apparatus membrane</location>
        <topology evidence="1">Single-pass type II membrane protein</topology>
    </subcellularLocation>
</comment>
<keyword evidence="8" id="KW-0333">Golgi apparatus</keyword>
<proteinExistence type="inferred from homology"/>
<accession>A0A7S4W9B1</accession>
<dbReference type="GO" id="GO:0006491">
    <property type="term" value="P:N-glycan processing"/>
    <property type="evidence" value="ECO:0007669"/>
    <property type="project" value="TreeGrafter"/>
</dbReference>
<sequence length="417" mass="44670">MANADPELQASEAPGPVGGDGAPGERPQHRPRQGSSSQTRFSPSRVLADLDQRTLQVGVAVFVCSLTGTLLAVSLWAVDPSACDLVQISTAHGSAATGMGTATTTTQTTTTGLLERCQSSRAPVGDAIEMRAGMAPPFRFERCALVGSSPILRGQGRGFEIDMHDTVIRVNRVPQQKYYEDYGQRTDILFAGPGWQSHEIFTRRGLRVETMGLAEFKKAELCPYWGGPACRFTAIVLTALPETYPLDKPGWRPNRTAFPFGVVGSITTDVAAGFAGFHTTKPPFYLGGVRKVPWPTNGFYSLITFAPICTTLELFGFGGNGTADGHGFDMSLHNLSYDHYLMDRIVGGQLVDSDWSGAALKEDQEARRQWMEQHIAQRSRRGCITRAHSPAPATDAPLPAQTAAGGLGPSVGKAGGS</sequence>
<dbReference type="PANTHER" id="PTHR11987:SF53">
    <property type="entry name" value="ALPHA-2,8-SIALYLTRANSFERASE 8F-LIKE"/>
    <property type="match status" value="1"/>
</dbReference>
<keyword evidence="9" id="KW-0472">Membrane</keyword>
<keyword evidence="10" id="KW-0325">Glycoprotein</keyword>
<name>A0A7S4W9B1_9DINO</name>
<feature type="region of interest" description="Disordered" evidence="11">
    <location>
        <begin position="1"/>
        <end position="43"/>
    </location>
</feature>
<organism evidence="12">
    <name type="scientific">Alexandrium monilatum</name>
    <dbReference type="NCBI Taxonomy" id="311494"/>
    <lineage>
        <taxon>Eukaryota</taxon>
        <taxon>Sar</taxon>
        <taxon>Alveolata</taxon>
        <taxon>Dinophyceae</taxon>
        <taxon>Gonyaulacales</taxon>
        <taxon>Pyrocystaceae</taxon>
        <taxon>Alexandrium</taxon>
    </lineage>
</organism>
<evidence type="ECO:0000256" key="7">
    <source>
        <dbReference type="ARBA" id="ARBA00022989"/>
    </source>
</evidence>
<dbReference type="PANTHER" id="PTHR11987">
    <property type="entry name" value="ALPHA-2,8-SIALYLTRANSFERASE"/>
    <property type="match status" value="1"/>
</dbReference>
<feature type="compositionally biased region" description="Polar residues" evidence="11">
    <location>
        <begin position="33"/>
        <end position="42"/>
    </location>
</feature>
<evidence type="ECO:0000256" key="6">
    <source>
        <dbReference type="ARBA" id="ARBA00022968"/>
    </source>
</evidence>
<dbReference type="InterPro" id="IPR050943">
    <property type="entry name" value="Glycosyltr_29_Sialyltrsf"/>
</dbReference>
<dbReference type="InterPro" id="IPR038578">
    <property type="entry name" value="GT29-like_sf"/>
</dbReference>
<keyword evidence="5" id="KW-0812">Transmembrane</keyword>
<keyword evidence="6" id="KW-0735">Signal-anchor</keyword>
<protein>
    <submittedName>
        <fullName evidence="12">Uncharacterized protein</fullName>
    </submittedName>
</protein>
<evidence type="ECO:0000256" key="9">
    <source>
        <dbReference type="ARBA" id="ARBA00023136"/>
    </source>
</evidence>
<dbReference type="InterPro" id="IPR001675">
    <property type="entry name" value="Glyco_trans_29"/>
</dbReference>
<reference evidence="12" key="1">
    <citation type="submission" date="2021-01" db="EMBL/GenBank/DDBJ databases">
        <authorList>
            <person name="Corre E."/>
            <person name="Pelletier E."/>
            <person name="Niang G."/>
            <person name="Scheremetjew M."/>
            <person name="Finn R."/>
            <person name="Kale V."/>
            <person name="Holt S."/>
            <person name="Cochrane G."/>
            <person name="Meng A."/>
            <person name="Brown T."/>
            <person name="Cohen L."/>
        </authorList>
    </citation>
    <scope>NUCLEOTIDE SEQUENCE</scope>
    <source>
        <strain evidence="12">CCMP3105</strain>
    </source>
</reference>
<evidence type="ECO:0000256" key="5">
    <source>
        <dbReference type="ARBA" id="ARBA00022692"/>
    </source>
</evidence>
<evidence type="ECO:0000256" key="2">
    <source>
        <dbReference type="ARBA" id="ARBA00006003"/>
    </source>
</evidence>
<evidence type="ECO:0000256" key="8">
    <source>
        <dbReference type="ARBA" id="ARBA00023034"/>
    </source>
</evidence>
<feature type="region of interest" description="Disordered" evidence="11">
    <location>
        <begin position="387"/>
        <end position="417"/>
    </location>
</feature>
<gene>
    <name evidence="12" type="ORF">AMON00008_LOCUS45210</name>
</gene>
<evidence type="ECO:0000313" key="12">
    <source>
        <dbReference type="EMBL" id="CAE4634937.1"/>
    </source>
</evidence>
<dbReference type="Pfam" id="PF00777">
    <property type="entry name" value="Glyco_transf_29"/>
    <property type="match status" value="1"/>
</dbReference>
<evidence type="ECO:0000256" key="10">
    <source>
        <dbReference type="ARBA" id="ARBA00023180"/>
    </source>
</evidence>